<feature type="transmembrane region" description="Helical" evidence="5">
    <location>
        <begin position="42"/>
        <end position="61"/>
    </location>
</feature>
<feature type="transmembrane region" description="Helical" evidence="5">
    <location>
        <begin position="70"/>
        <end position="89"/>
    </location>
</feature>
<protein>
    <recommendedName>
        <fullName evidence="8">Major facilitator superfamily protein</fullName>
    </recommendedName>
</protein>
<feature type="transmembrane region" description="Helical" evidence="5">
    <location>
        <begin position="369"/>
        <end position="389"/>
    </location>
</feature>
<keyword evidence="7" id="KW-1185">Reference proteome</keyword>
<reference evidence="6" key="1">
    <citation type="submission" date="2021-01" db="EMBL/GenBank/DDBJ databases">
        <authorList>
            <consortium name="Genoscope - CEA"/>
            <person name="William W."/>
        </authorList>
    </citation>
    <scope>NUCLEOTIDE SEQUENCE</scope>
</reference>
<feature type="transmembrane region" description="Helical" evidence="5">
    <location>
        <begin position="237"/>
        <end position="259"/>
    </location>
</feature>
<organism evidence="6 7">
    <name type="scientific">Paramecium pentaurelia</name>
    <dbReference type="NCBI Taxonomy" id="43138"/>
    <lineage>
        <taxon>Eukaryota</taxon>
        <taxon>Sar</taxon>
        <taxon>Alveolata</taxon>
        <taxon>Ciliophora</taxon>
        <taxon>Intramacronucleata</taxon>
        <taxon>Oligohymenophorea</taxon>
        <taxon>Peniculida</taxon>
        <taxon>Parameciidae</taxon>
        <taxon>Paramecium</taxon>
    </lineage>
</organism>
<sequence>MLCSLIYMSLVFAIYLSATSTGLNVMTQIFEQKGYDYLGNISIFTIFLFGMIGNFVCILYIRKLQYRHSFFIHSLGYLLFLISGLLVCNCADKEGGMCNSFWIYLITIISSAISGFTSSGLFITQNDYVAQLSKQSKKAGLYYGIAWAVLQISQVIGSLYSAFIIVQIKQFYFYCLMVAVATFGSLSFLFVSQPKQHTQSIIQLQEDDKEVSNNEEMNKLNPISVILTMKEFRVKCFIFPMMITGCLLSFQWNVMHYIIENSIDTQLLSDEEITKYTLLVMTVLGCCEVLGGIFIGVFNTYTPKYTSQLLQFHLISIALLLAIINTYEQKYGICFLIAILWGLVDCGTTSTLLAIIAQDWNDQIQYFGLFNFLQCCGGMISTIISIILSQQPIEWSIFFLLICVCASKFSISCYQKLYIKQ</sequence>
<comment type="caution">
    <text evidence="6">The sequence shown here is derived from an EMBL/GenBank/DDBJ whole genome shotgun (WGS) entry which is preliminary data.</text>
</comment>
<evidence type="ECO:0000256" key="4">
    <source>
        <dbReference type="ARBA" id="ARBA00023136"/>
    </source>
</evidence>
<feature type="transmembrane region" description="Helical" evidence="5">
    <location>
        <begin position="279"/>
        <end position="298"/>
    </location>
</feature>
<accession>A0A8S1X340</accession>
<evidence type="ECO:0000256" key="3">
    <source>
        <dbReference type="ARBA" id="ARBA00022989"/>
    </source>
</evidence>
<feature type="transmembrane region" description="Helical" evidence="5">
    <location>
        <begin position="144"/>
        <end position="165"/>
    </location>
</feature>
<dbReference type="PANTHER" id="PTHR23294">
    <property type="entry name" value="ET TRANSLATION PRODUCT-RELATED"/>
    <property type="match status" value="1"/>
</dbReference>
<dbReference type="EMBL" id="CAJJDO010000108">
    <property type="protein sequence ID" value="CAD8194975.1"/>
    <property type="molecule type" value="Genomic_DNA"/>
</dbReference>
<feature type="transmembrane region" description="Helical" evidence="5">
    <location>
        <begin position="310"/>
        <end position="327"/>
    </location>
</feature>
<dbReference type="GO" id="GO:0016020">
    <property type="term" value="C:membrane"/>
    <property type="evidence" value="ECO:0007669"/>
    <property type="project" value="UniProtKB-SubCell"/>
</dbReference>
<dbReference type="InterPro" id="IPR051617">
    <property type="entry name" value="UNC-93-like_regulator"/>
</dbReference>
<dbReference type="Proteomes" id="UP000689195">
    <property type="component" value="Unassembled WGS sequence"/>
</dbReference>
<evidence type="ECO:0000313" key="6">
    <source>
        <dbReference type="EMBL" id="CAD8194975.1"/>
    </source>
</evidence>
<dbReference type="PANTHER" id="PTHR23294:SF0">
    <property type="entry name" value="UNC93-LIKE PROTEIN MFSD11"/>
    <property type="match status" value="1"/>
</dbReference>
<keyword evidence="3 5" id="KW-1133">Transmembrane helix</keyword>
<evidence type="ECO:0000313" key="7">
    <source>
        <dbReference type="Proteomes" id="UP000689195"/>
    </source>
</evidence>
<evidence type="ECO:0000256" key="1">
    <source>
        <dbReference type="ARBA" id="ARBA00004141"/>
    </source>
</evidence>
<feature type="transmembrane region" description="Helical" evidence="5">
    <location>
        <begin position="171"/>
        <end position="191"/>
    </location>
</feature>
<proteinExistence type="predicted"/>
<gene>
    <name evidence="6" type="ORF">PPENT_87.1.T1080062</name>
</gene>
<comment type="subcellular location">
    <subcellularLocation>
        <location evidence="1">Membrane</location>
        <topology evidence="1">Multi-pass membrane protein</topology>
    </subcellularLocation>
</comment>
<evidence type="ECO:0000256" key="2">
    <source>
        <dbReference type="ARBA" id="ARBA00022692"/>
    </source>
</evidence>
<evidence type="ECO:0008006" key="8">
    <source>
        <dbReference type="Google" id="ProtNLM"/>
    </source>
</evidence>
<feature type="transmembrane region" description="Helical" evidence="5">
    <location>
        <begin position="395"/>
        <end position="414"/>
    </location>
</feature>
<keyword evidence="2 5" id="KW-0812">Transmembrane</keyword>
<dbReference type="AlphaFoldDB" id="A0A8S1X340"/>
<feature type="transmembrane region" description="Helical" evidence="5">
    <location>
        <begin position="333"/>
        <end position="357"/>
    </location>
</feature>
<dbReference type="OrthoDB" id="297759at2759"/>
<keyword evidence="4 5" id="KW-0472">Membrane</keyword>
<evidence type="ECO:0000256" key="5">
    <source>
        <dbReference type="SAM" id="Phobius"/>
    </source>
</evidence>
<name>A0A8S1X340_9CILI</name>
<feature type="transmembrane region" description="Helical" evidence="5">
    <location>
        <begin position="101"/>
        <end position="123"/>
    </location>
</feature>